<feature type="transmembrane region" description="Helical" evidence="6">
    <location>
        <begin position="115"/>
        <end position="135"/>
    </location>
</feature>
<keyword evidence="8" id="KW-1185">Reference proteome</keyword>
<organism evidence="8 9">
    <name type="scientific">Globodera rostochiensis</name>
    <name type="common">Golden nematode worm</name>
    <name type="synonym">Heterodera rostochiensis</name>
    <dbReference type="NCBI Taxonomy" id="31243"/>
    <lineage>
        <taxon>Eukaryota</taxon>
        <taxon>Metazoa</taxon>
        <taxon>Ecdysozoa</taxon>
        <taxon>Nematoda</taxon>
        <taxon>Chromadorea</taxon>
        <taxon>Rhabditida</taxon>
        <taxon>Tylenchina</taxon>
        <taxon>Tylenchomorpha</taxon>
        <taxon>Tylenchoidea</taxon>
        <taxon>Heteroderidae</taxon>
        <taxon>Heteroderinae</taxon>
        <taxon>Globodera</taxon>
    </lineage>
</organism>
<feature type="transmembrane region" description="Helical" evidence="6">
    <location>
        <begin position="12"/>
        <end position="33"/>
    </location>
</feature>
<protein>
    <submittedName>
        <fullName evidence="9">G-protein coupled receptors family 1 profile domain-containing protein</fullName>
    </submittedName>
</protein>
<dbReference type="InterPro" id="IPR017452">
    <property type="entry name" value="GPCR_Rhodpsn_7TM"/>
</dbReference>
<feature type="transmembrane region" description="Helical" evidence="6">
    <location>
        <begin position="195"/>
        <end position="218"/>
    </location>
</feature>
<evidence type="ECO:0000259" key="7">
    <source>
        <dbReference type="PROSITE" id="PS50262"/>
    </source>
</evidence>
<feature type="domain" description="G-protein coupled receptors family 1 profile" evidence="7">
    <location>
        <begin position="25"/>
        <end position="344"/>
    </location>
</feature>
<reference evidence="9" key="1">
    <citation type="submission" date="2022-11" db="UniProtKB">
        <authorList>
            <consortium name="WormBaseParasite"/>
        </authorList>
    </citation>
    <scope>IDENTIFICATION</scope>
</reference>
<feature type="transmembrane region" description="Helical" evidence="6">
    <location>
        <begin position="53"/>
        <end position="78"/>
    </location>
</feature>
<dbReference type="PANTHER" id="PTHR24224:SF37">
    <property type="entry name" value="G-PROTEIN COUPLED RECEPTORS FAMILY 1 PROFILE DOMAIN-CONTAINING PROTEIN"/>
    <property type="match status" value="1"/>
</dbReference>
<name>A0A914H578_GLORO</name>
<dbReference type="Proteomes" id="UP000887572">
    <property type="component" value="Unplaced"/>
</dbReference>
<keyword evidence="4 6" id="KW-0472">Membrane</keyword>
<dbReference type="GO" id="GO:0016020">
    <property type="term" value="C:membrane"/>
    <property type="evidence" value="ECO:0007669"/>
    <property type="project" value="UniProtKB-SubCell"/>
</dbReference>
<evidence type="ECO:0000256" key="6">
    <source>
        <dbReference type="SAM" id="Phobius"/>
    </source>
</evidence>
<feature type="region of interest" description="Disordered" evidence="5">
    <location>
        <begin position="651"/>
        <end position="672"/>
    </location>
</feature>
<dbReference type="AlphaFoldDB" id="A0A914H578"/>
<evidence type="ECO:0000256" key="3">
    <source>
        <dbReference type="ARBA" id="ARBA00022989"/>
    </source>
</evidence>
<dbReference type="WBParaSite" id="Gr19_v10_g13349.t1">
    <property type="protein sequence ID" value="Gr19_v10_g13349.t1"/>
    <property type="gene ID" value="Gr19_v10_g13349"/>
</dbReference>
<feature type="transmembrane region" description="Helical" evidence="6">
    <location>
        <begin position="288"/>
        <end position="308"/>
    </location>
</feature>
<accession>A0A914H578</accession>
<evidence type="ECO:0000256" key="2">
    <source>
        <dbReference type="ARBA" id="ARBA00022692"/>
    </source>
</evidence>
<dbReference type="SUPFAM" id="SSF81321">
    <property type="entry name" value="Family A G protein-coupled receptor-like"/>
    <property type="match status" value="1"/>
</dbReference>
<dbReference type="InterPro" id="IPR052665">
    <property type="entry name" value="Neuropeptide-GPCR"/>
</dbReference>
<dbReference type="PANTHER" id="PTHR24224">
    <property type="entry name" value="CARDIOACCELERATORY PEPTIDE RECEPTOR-RELATED"/>
    <property type="match status" value="1"/>
</dbReference>
<dbReference type="GO" id="GO:0004930">
    <property type="term" value="F:G protein-coupled receptor activity"/>
    <property type="evidence" value="ECO:0007669"/>
    <property type="project" value="InterPro"/>
</dbReference>
<dbReference type="PROSITE" id="PS50262">
    <property type="entry name" value="G_PROTEIN_RECEP_F1_2"/>
    <property type="match status" value="1"/>
</dbReference>
<keyword evidence="2 6" id="KW-0812">Transmembrane</keyword>
<dbReference type="Pfam" id="PF00001">
    <property type="entry name" value="7tm_1"/>
    <property type="match status" value="1"/>
</dbReference>
<evidence type="ECO:0000313" key="8">
    <source>
        <dbReference type="Proteomes" id="UP000887572"/>
    </source>
</evidence>
<dbReference type="InterPro" id="IPR000276">
    <property type="entry name" value="GPCR_Rhodpsn"/>
</dbReference>
<evidence type="ECO:0000313" key="9">
    <source>
        <dbReference type="WBParaSite" id="Gr19_v10_g13349.t1"/>
    </source>
</evidence>
<evidence type="ECO:0000256" key="4">
    <source>
        <dbReference type="ARBA" id="ARBA00023136"/>
    </source>
</evidence>
<feature type="transmembrane region" description="Helical" evidence="6">
    <location>
        <begin position="147"/>
        <end position="168"/>
    </location>
</feature>
<evidence type="ECO:0000256" key="5">
    <source>
        <dbReference type="SAM" id="MobiDB-lite"/>
    </source>
</evidence>
<evidence type="ECO:0000256" key="1">
    <source>
        <dbReference type="ARBA" id="ARBA00004370"/>
    </source>
</evidence>
<keyword evidence="3 6" id="KW-1133">Transmembrane helix</keyword>
<proteinExistence type="predicted"/>
<sequence>MNSPKIVTWGEYFSSSLYFVVPIIGVCLNIYVLHKLRKISRSNTFRFETSSALPLWAMSVGDSICLTALFSQALFHFIVKFHQNNQLQMVPLEAVALASILCKLFLYAMHATSAFSVWCWLLLSILRYTAVFHPLRYIRIWRQPRNALLLMAFSCCVLELWIPSVVIYQPDFASCYENISIDLHLKQSAHLLDILFFYVIPTAARIFLDGIVLCYCYLPNVQEVPVTQRRYGISAPSSVPASATSLMEQSNRKQRPKVAVVVSISRQSIIYQHPEIFRRKKSMIKRSLIISAVNLCCNLPAHALRTIWTLDSAEDMIPERYLLVLEAISQLLYFAQFTCNALYLSTTIYETSTYPSTYKRESFIWALTVGRSRLGAGYVWAPTFGRSRLGAHVWALTVGRSRLGAHGWALTFGRSRLGAHGWALTVGRSRLGAHVWALTFGRSRLGAHVWALTVGRSRLGAHVWALTFGRSRLGAHGWALTVGRSRLGAHGWALTVGRSRLGAHGWAPGTFGRSRLGAHGWALTVGRSRLGAGYVWALTFGRSRLDAHGWALTVGRSRLGAGYVWALTFGRSRLGAHGWALTFGRSRLGAHGWALTFGRSRLGAHGWALTFGRSRLGAGYVWAPTFGRSRLGAHVWAPAYLTYRAPNRERPNVSAQTYPAPKRERPTVSAQP</sequence>
<dbReference type="Gene3D" id="1.20.1070.10">
    <property type="entry name" value="Rhodopsin 7-helix transmembrane proteins"/>
    <property type="match status" value="1"/>
</dbReference>
<comment type="subcellular location">
    <subcellularLocation>
        <location evidence="1">Membrane</location>
    </subcellularLocation>
</comment>